<keyword evidence="6" id="KW-0464">Manganese</keyword>
<evidence type="ECO:0000259" key="7">
    <source>
        <dbReference type="PROSITE" id="PS51462"/>
    </source>
</evidence>
<dbReference type="KEGG" id="chyd:H4K34_15705"/>
<keyword evidence="9" id="KW-1185">Reference proteome</keyword>
<dbReference type="GO" id="GO:0046872">
    <property type="term" value="F:metal ion binding"/>
    <property type="evidence" value="ECO:0007669"/>
    <property type="project" value="UniProtKB-KW"/>
</dbReference>
<keyword evidence="5" id="KW-0460">Magnesium</keyword>
<dbReference type="InterPro" id="IPR045121">
    <property type="entry name" value="CoAse"/>
</dbReference>
<comment type="cofactor">
    <cofactor evidence="2">
        <name>Mg(2+)</name>
        <dbReference type="ChEBI" id="CHEBI:18420"/>
    </cofactor>
</comment>
<comment type="cofactor">
    <cofactor evidence="1">
        <name>Mn(2+)</name>
        <dbReference type="ChEBI" id="CHEBI:29035"/>
    </cofactor>
</comment>
<keyword evidence="4" id="KW-0378">Hydrolase</keyword>
<dbReference type="Proteomes" id="UP000516305">
    <property type="component" value="Chromosome"/>
</dbReference>
<dbReference type="GO" id="GO:0010945">
    <property type="term" value="F:coenzyme A diphosphatase activity"/>
    <property type="evidence" value="ECO:0007669"/>
    <property type="project" value="InterPro"/>
</dbReference>
<dbReference type="AlphaFoldDB" id="A0A7H0VDK4"/>
<feature type="domain" description="Nudix hydrolase" evidence="7">
    <location>
        <begin position="43"/>
        <end position="180"/>
    </location>
</feature>
<reference evidence="8 9" key="1">
    <citation type="submission" date="2020-08" db="EMBL/GenBank/DDBJ databases">
        <title>Croceimicrobium hydrocarbonivorans gen. nov., sp. nov., a novel marine bacterium isolated from a bacterial consortium that degrades polyethylene terephthalate.</title>
        <authorList>
            <person name="Liu R."/>
        </authorList>
    </citation>
    <scope>NUCLEOTIDE SEQUENCE [LARGE SCALE GENOMIC DNA]</scope>
    <source>
        <strain evidence="8 9">A20-9</strain>
    </source>
</reference>
<dbReference type="CDD" id="cd03426">
    <property type="entry name" value="NUDIX_CoAse_Nudt7"/>
    <property type="match status" value="1"/>
</dbReference>
<proteinExistence type="predicted"/>
<evidence type="ECO:0000256" key="5">
    <source>
        <dbReference type="ARBA" id="ARBA00022842"/>
    </source>
</evidence>
<evidence type="ECO:0000256" key="4">
    <source>
        <dbReference type="ARBA" id="ARBA00022801"/>
    </source>
</evidence>
<evidence type="ECO:0000256" key="6">
    <source>
        <dbReference type="ARBA" id="ARBA00023211"/>
    </source>
</evidence>
<dbReference type="InterPro" id="IPR015797">
    <property type="entry name" value="NUDIX_hydrolase-like_dom_sf"/>
</dbReference>
<dbReference type="SUPFAM" id="SSF55811">
    <property type="entry name" value="Nudix"/>
    <property type="match status" value="1"/>
</dbReference>
<dbReference type="Pfam" id="PF00293">
    <property type="entry name" value="NUDIX"/>
    <property type="match status" value="1"/>
</dbReference>
<evidence type="ECO:0000313" key="8">
    <source>
        <dbReference type="EMBL" id="QNR23802.1"/>
    </source>
</evidence>
<accession>A0A7H0VDK4</accession>
<gene>
    <name evidence="8" type="ORF">H4K34_15705</name>
</gene>
<dbReference type="InterPro" id="IPR000086">
    <property type="entry name" value="NUDIX_hydrolase_dom"/>
</dbReference>
<name>A0A7H0VDK4_9FLAO</name>
<organism evidence="8 9">
    <name type="scientific">Croceimicrobium hydrocarbonivorans</name>
    <dbReference type="NCBI Taxonomy" id="2761580"/>
    <lineage>
        <taxon>Bacteria</taxon>
        <taxon>Pseudomonadati</taxon>
        <taxon>Bacteroidota</taxon>
        <taxon>Flavobacteriia</taxon>
        <taxon>Flavobacteriales</taxon>
        <taxon>Owenweeksiaceae</taxon>
        <taxon>Croceimicrobium</taxon>
    </lineage>
</organism>
<keyword evidence="3" id="KW-0479">Metal-binding</keyword>
<dbReference type="EMBL" id="CP060139">
    <property type="protein sequence ID" value="QNR23802.1"/>
    <property type="molecule type" value="Genomic_DNA"/>
</dbReference>
<dbReference type="PANTHER" id="PTHR12992">
    <property type="entry name" value="NUDIX HYDROLASE"/>
    <property type="match status" value="1"/>
</dbReference>
<evidence type="ECO:0000256" key="2">
    <source>
        <dbReference type="ARBA" id="ARBA00001946"/>
    </source>
</evidence>
<evidence type="ECO:0000313" key="9">
    <source>
        <dbReference type="Proteomes" id="UP000516305"/>
    </source>
</evidence>
<protein>
    <submittedName>
        <fullName evidence="8">CoA pyrophosphatase</fullName>
    </submittedName>
</protein>
<dbReference type="PROSITE" id="PS51462">
    <property type="entry name" value="NUDIX"/>
    <property type="match status" value="1"/>
</dbReference>
<evidence type="ECO:0000256" key="3">
    <source>
        <dbReference type="ARBA" id="ARBA00022723"/>
    </source>
</evidence>
<dbReference type="PANTHER" id="PTHR12992:SF11">
    <property type="entry name" value="MITOCHONDRIAL COENZYME A DIPHOSPHATASE NUDT8"/>
    <property type="match status" value="1"/>
</dbReference>
<dbReference type="RefSeq" id="WP_210758337.1">
    <property type="nucleotide sequence ID" value="NZ_CP060139.1"/>
</dbReference>
<evidence type="ECO:0000256" key="1">
    <source>
        <dbReference type="ARBA" id="ARBA00001936"/>
    </source>
</evidence>
<sequence length="214" mass="23813">MEFSKFKKVLEQAQSKSLPGEEAQKLLAPMGRGSLADLNLDLSKVRQAGVLALFENVDDEAQLILTSRTEYPGTHSGQVSFPGGSLEAEDPNFQFTAQRETLEEIGVSPDEYSIWGELSPLYIPPSNFMVHPFLAWADGPLKMIPEEKEVAAIHRIALDRFLAEDAISIRPIKMSNGFKIKSPAFMMDGLLIWGATAMMISEIRQLFLREKVSL</sequence>
<dbReference type="Gene3D" id="3.90.79.10">
    <property type="entry name" value="Nucleoside Triphosphate Pyrophosphohydrolase"/>
    <property type="match status" value="1"/>
</dbReference>